<dbReference type="PROSITE" id="PS50110">
    <property type="entry name" value="RESPONSE_REGULATORY"/>
    <property type="match status" value="1"/>
</dbReference>
<feature type="modified residue" description="4-aspartylphosphate" evidence="2">
    <location>
        <position position="52"/>
    </location>
</feature>
<proteinExistence type="predicted"/>
<protein>
    <submittedName>
        <fullName evidence="4">Response regulator transcription factor</fullName>
    </submittedName>
</protein>
<dbReference type="KEGG" id="pex:IZT61_01275"/>
<dbReference type="InterPro" id="IPR011006">
    <property type="entry name" value="CheY-like_superfamily"/>
</dbReference>
<dbReference type="RefSeq" id="WP_196099407.1">
    <property type="nucleotide sequence ID" value="NZ_CP064939.1"/>
</dbReference>
<evidence type="ECO:0000256" key="1">
    <source>
        <dbReference type="ARBA" id="ARBA00022553"/>
    </source>
</evidence>
<dbReference type="GO" id="GO:0000160">
    <property type="term" value="P:phosphorelay signal transduction system"/>
    <property type="evidence" value="ECO:0007669"/>
    <property type="project" value="InterPro"/>
</dbReference>
<organism evidence="4 5">
    <name type="scientific">Pedobacter endophyticus</name>
    <dbReference type="NCBI Taxonomy" id="2789740"/>
    <lineage>
        <taxon>Bacteria</taxon>
        <taxon>Pseudomonadati</taxon>
        <taxon>Bacteroidota</taxon>
        <taxon>Sphingobacteriia</taxon>
        <taxon>Sphingobacteriales</taxon>
        <taxon>Sphingobacteriaceae</taxon>
        <taxon>Pedobacter</taxon>
    </lineage>
</organism>
<evidence type="ECO:0000259" key="3">
    <source>
        <dbReference type="PROSITE" id="PS50110"/>
    </source>
</evidence>
<dbReference type="SUPFAM" id="SSF52172">
    <property type="entry name" value="CheY-like"/>
    <property type="match status" value="1"/>
</dbReference>
<evidence type="ECO:0000313" key="5">
    <source>
        <dbReference type="Proteomes" id="UP000594759"/>
    </source>
</evidence>
<dbReference type="Gene3D" id="3.40.50.2300">
    <property type="match status" value="1"/>
</dbReference>
<dbReference type="PANTHER" id="PTHR44591">
    <property type="entry name" value="STRESS RESPONSE REGULATOR PROTEIN 1"/>
    <property type="match status" value="1"/>
</dbReference>
<dbReference type="InterPro" id="IPR050595">
    <property type="entry name" value="Bact_response_regulator"/>
</dbReference>
<dbReference type="Proteomes" id="UP000594759">
    <property type="component" value="Chromosome"/>
</dbReference>
<dbReference type="InterPro" id="IPR001789">
    <property type="entry name" value="Sig_transdc_resp-reg_receiver"/>
</dbReference>
<dbReference type="EMBL" id="CP064939">
    <property type="protein sequence ID" value="QPH39949.1"/>
    <property type="molecule type" value="Genomic_DNA"/>
</dbReference>
<dbReference type="PANTHER" id="PTHR44591:SF3">
    <property type="entry name" value="RESPONSE REGULATORY DOMAIN-CONTAINING PROTEIN"/>
    <property type="match status" value="1"/>
</dbReference>
<gene>
    <name evidence="4" type="ORF">IZT61_01275</name>
</gene>
<dbReference type="CDD" id="cd00156">
    <property type="entry name" value="REC"/>
    <property type="match status" value="1"/>
</dbReference>
<evidence type="ECO:0000256" key="2">
    <source>
        <dbReference type="PROSITE-ProRule" id="PRU00169"/>
    </source>
</evidence>
<feature type="domain" description="Response regulatory" evidence="3">
    <location>
        <begin position="3"/>
        <end position="118"/>
    </location>
</feature>
<evidence type="ECO:0000313" key="4">
    <source>
        <dbReference type="EMBL" id="QPH39949.1"/>
    </source>
</evidence>
<keyword evidence="1 2" id="KW-0597">Phosphoprotein</keyword>
<dbReference type="SMART" id="SM00448">
    <property type="entry name" value="REC"/>
    <property type="match status" value="1"/>
</dbReference>
<dbReference type="AlphaFoldDB" id="A0A7S9L0D2"/>
<accession>A0A7S9L0D2</accession>
<sequence length="118" mass="13476">MKRIMLIEDEVSILEATQIALEMYDFEVLAIADANNIFDQIESFQPEIILMDYNMGHHNGRKICDQIKSNPANAKIKVLLFTAAVTDDTEFKNPLFSNFDGYVAKPYSIEDLVEKVSR</sequence>
<dbReference type="Pfam" id="PF00072">
    <property type="entry name" value="Response_reg"/>
    <property type="match status" value="1"/>
</dbReference>
<keyword evidence="5" id="KW-1185">Reference proteome</keyword>
<name>A0A7S9L0D2_9SPHI</name>
<reference evidence="4 5" key="1">
    <citation type="submission" date="2020-11" db="EMBL/GenBank/DDBJ databases">
        <title>Pedobacter endophytica, an endophytic bacteria isolated form Carex pumila.</title>
        <authorList>
            <person name="Peng Y."/>
            <person name="Jiang L."/>
            <person name="Lee J."/>
        </authorList>
    </citation>
    <scope>NUCLEOTIDE SEQUENCE [LARGE SCALE GENOMIC DNA]</scope>
    <source>
        <strain evidence="4 5">JBR3-12</strain>
    </source>
</reference>